<proteinExistence type="predicted"/>
<name>A0A0D2N3N7_9CHLO</name>
<dbReference type="RefSeq" id="XP_013899695.1">
    <property type="nucleotide sequence ID" value="XM_014044241.1"/>
</dbReference>
<dbReference type="EMBL" id="KK101493">
    <property type="protein sequence ID" value="KIZ00676.1"/>
    <property type="molecule type" value="Genomic_DNA"/>
</dbReference>
<organism evidence="2 3">
    <name type="scientific">Monoraphidium neglectum</name>
    <dbReference type="NCBI Taxonomy" id="145388"/>
    <lineage>
        <taxon>Eukaryota</taxon>
        <taxon>Viridiplantae</taxon>
        <taxon>Chlorophyta</taxon>
        <taxon>core chlorophytes</taxon>
        <taxon>Chlorophyceae</taxon>
        <taxon>CS clade</taxon>
        <taxon>Sphaeropleales</taxon>
        <taxon>Selenastraceae</taxon>
        <taxon>Monoraphidium</taxon>
    </lineage>
</organism>
<keyword evidence="1" id="KW-0472">Membrane</keyword>
<evidence type="ECO:0000313" key="3">
    <source>
        <dbReference type="Proteomes" id="UP000054498"/>
    </source>
</evidence>
<dbReference type="KEGG" id="mng:MNEG_7285"/>
<evidence type="ECO:0000313" key="2">
    <source>
        <dbReference type="EMBL" id="KIZ00676.1"/>
    </source>
</evidence>
<dbReference type="AlphaFoldDB" id="A0A0D2N3N7"/>
<gene>
    <name evidence="2" type="ORF">MNEG_7285</name>
</gene>
<keyword evidence="1" id="KW-0812">Transmembrane</keyword>
<keyword evidence="1" id="KW-1133">Transmembrane helix</keyword>
<dbReference type="GeneID" id="25740161"/>
<keyword evidence="3" id="KW-1185">Reference proteome</keyword>
<sequence>MTTREPPRGLAAARLAAANAGDVAGTCGALKMPRALDTAARLALALAVSALIAALLPPLLRALTARLRRAGLLPPAAAPARAPPPPLRRAVVLQMLHRGCTIELTAAEAFLLTAICEGLEASRRALRACVGAAGTRALVEACWRKGAGWCVCRRPPDGDWLFGDDD</sequence>
<accession>A0A0D2N3N7</accession>
<protein>
    <submittedName>
        <fullName evidence="2">Uncharacterized protein</fullName>
    </submittedName>
</protein>
<reference evidence="2 3" key="1">
    <citation type="journal article" date="2013" name="BMC Genomics">
        <title>Reconstruction of the lipid metabolism for the microalga Monoraphidium neglectum from its genome sequence reveals characteristics suitable for biofuel production.</title>
        <authorList>
            <person name="Bogen C."/>
            <person name="Al-Dilaimi A."/>
            <person name="Albersmeier A."/>
            <person name="Wichmann J."/>
            <person name="Grundmann M."/>
            <person name="Rupp O."/>
            <person name="Lauersen K.J."/>
            <person name="Blifernez-Klassen O."/>
            <person name="Kalinowski J."/>
            <person name="Goesmann A."/>
            <person name="Mussgnug J.H."/>
            <person name="Kruse O."/>
        </authorList>
    </citation>
    <scope>NUCLEOTIDE SEQUENCE [LARGE SCALE GENOMIC DNA]</scope>
    <source>
        <strain evidence="2 3">SAG 48.87</strain>
    </source>
</reference>
<evidence type="ECO:0000256" key="1">
    <source>
        <dbReference type="SAM" id="Phobius"/>
    </source>
</evidence>
<dbReference type="Proteomes" id="UP000054498">
    <property type="component" value="Unassembled WGS sequence"/>
</dbReference>
<feature type="transmembrane region" description="Helical" evidence="1">
    <location>
        <begin position="39"/>
        <end position="60"/>
    </location>
</feature>